<dbReference type="AlphaFoldDB" id="N6Y0Z0"/>
<dbReference type="RefSeq" id="WP_004338050.1">
    <property type="nucleotide sequence ID" value="NZ_AMXE01000033.1"/>
</dbReference>
<feature type="signal peptide" evidence="1">
    <location>
        <begin position="1"/>
        <end position="22"/>
    </location>
</feature>
<reference evidence="2 3" key="1">
    <citation type="submission" date="2012-09" db="EMBL/GenBank/DDBJ databases">
        <title>Draft Genome Sequences of 6 Strains from Genus Thauera.</title>
        <authorList>
            <person name="Liu B."/>
            <person name="Shapleigh J.P."/>
            <person name="Frostegard A.H."/>
        </authorList>
    </citation>
    <scope>NUCLEOTIDE SEQUENCE [LARGE SCALE GENOMIC DNA]</scope>
    <source>
        <strain evidence="3">47Lol / DSM 12138</strain>
    </source>
</reference>
<dbReference type="eggNOG" id="COG5339">
    <property type="taxonomic scope" value="Bacteria"/>
</dbReference>
<dbReference type="InterPro" id="IPR010352">
    <property type="entry name" value="DUF945"/>
</dbReference>
<dbReference type="OrthoDB" id="8523324at2"/>
<evidence type="ECO:0008006" key="4">
    <source>
        <dbReference type="Google" id="ProtNLM"/>
    </source>
</evidence>
<dbReference type="STRING" id="1123367.GCA_000621305_01301"/>
<comment type="caution">
    <text evidence="2">The sequence shown here is derived from an EMBL/GenBank/DDBJ whole genome shotgun (WGS) entry which is preliminary data.</text>
</comment>
<evidence type="ECO:0000313" key="2">
    <source>
        <dbReference type="EMBL" id="ENO87811.1"/>
    </source>
</evidence>
<evidence type="ECO:0000256" key="1">
    <source>
        <dbReference type="SAM" id="SignalP"/>
    </source>
</evidence>
<protein>
    <recommendedName>
        <fullName evidence="4">DUF945 domain-containing protein</fullName>
    </recommendedName>
</protein>
<dbReference type="EMBL" id="AMXE01000033">
    <property type="protein sequence ID" value="ENO87811.1"/>
    <property type="molecule type" value="Genomic_DNA"/>
</dbReference>
<feature type="chain" id="PRO_5004127631" description="DUF945 domain-containing protein" evidence="1">
    <location>
        <begin position="23"/>
        <end position="470"/>
    </location>
</feature>
<name>N6Y0Z0_THAL4</name>
<keyword evidence="1" id="KW-0732">Signal</keyword>
<gene>
    <name evidence="2" type="ORF">C666_10200</name>
</gene>
<dbReference type="Proteomes" id="UP000013232">
    <property type="component" value="Unassembled WGS sequence"/>
</dbReference>
<dbReference type="Pfam" id="PF06097">
    <property type="entry name" value="DUF945"/>
    <property type="match status" value="1"/>
</dbReference>
<sequence length="470" mass="50381">MNRPTKIAAVLAAIALAYPVAAWFTGQRIQTILDEQYADMQSHPTLKIAERSYERGLFSSTEKVTLEMAMPVAAEDGAVQAGEPLRMAFVSRIQHGPLPGFRTLAAATMDSELVLEGEPGAKLRETLGDKAPLTARTVFRFDGGGRSAIDSPAFEFGMPDGSGGELRVGFGGVDADVEFKPGMRSYTMKGTAESMSMEDPNMRISLSGLAFDGDQRRLFDDESWLYVGRQRATVATMSVEGKEGGELDGTDFRLERLSYDIDAPSDGEYVDITALLGTEVLRVADVDYGPAHYDFSLKHLHGRTLVALYRKLIEIGSDPEQLARQAEDPTAVFAPLAEPAMALLGHDPAFSIDRISFASPHGRADLSAQVSLDGIQPDELGNPLMLMAKLRAAADISVPQGLLQALAGGQAGSAEEAAFAAAQLEAQLGLLEAQGYLQRSDALVKTRAAFQQGQLTVNGKPFNPLALSGR</sequence>
<keyword evidence="3" id="KW-1185">Reference proteome</keyword>
<evidence type="ECO:0000313" key="3">
    <source>
        <dbReference type="Proteomes" id="UP000013232"/>
    </source>
</evidence>
<proteinExistence type="predicted"/>
<organism evidence="2 3">
    <name type="scientific">Thauera linaloolentis (strain DSM 12138 / JCM 21573 / CCUG 41526 / CIP 105981 / IAM 15112 / NBRC 102519 / 47Lol)</name>
    <dbReference type="NCBI Taxonomy" id="1123367"/>
    <lineage>
        <taxon>Bacteria</taxon>
        <taxon>Pseudomonadati</taxon>
        <taxon>Pseudomonadota</taxon>
        <taxon>Betaproteobacteria</taxon>
        <taxon>Rhodocyclales</taxon>
        <taxon>Zoogloeaceae</taxon>
        <taxon>Thauera</taxon>
    </lineage>
</organism>
<accession>N6Y0Z0</accession>